<evidence type="ECO:0000313" key="1">
    <source>
        <dbReference type="EMBL" id="MED6292334.1"/>
    </source>
</evidence>
<sequence>MDEIYDVLKSRDVSEEVIQRLEKDKIDSSVLLLMTDEQLKDYLPSYGDRLAFLGYCRRRENDPAGRKSKLFDR</sequence>
<dbReference type="InterPro" id="IPR013761">
    <property type="entry name" value="SAM/pointed_sf"/>
</dbReference>
<protein>
    <submittedName>
        <fullName evidence="1">Uncharacterized protein</fullName>
    </submittedName>
</protein>
<accession>A0ABU7F031</accession>
<reference evidence="1 2" key="1">
    <citation type="submission" date="2021-06" db="EMBL/GenBank/DDBJ databases">
        <authorList>
            <person name="Palmer J.M."/>
        </authorList>
    </citation>
    <scope>NUCLEOTIDE SEQUENCE [LARGE SCALE GENOMIC DNA]</scope>
    <source>
        <strain evidence="1 2">CL_MEX2019</strain>
        <tissue evidence="1">Muscle</tissue>
    </source>
</reference>
<dbReference type="Proteomes" id="UP001352852">
    <property type="component" value="Unassembled WGS sequence"/>
</dbReference>
<dbReference type="EMBL" id="JAHUTJ010071699">
    <property type="protein sequence ID" value="MED6292334.1"/>
    <property type="molecule type" value="Genomic_DNA"/>
</dbReference>
<evidence type="ECO:0000313" key="2">
    <source>
        <dbReference type="Proteomes" id="UP001352852"/>
    </source>
</evidence>
<name>A0ABU7F031_9TELE</name>
<dbReference type="Gene3D" id="1.10.150.50">
    <property type="entry name" value="Transcription Factor, Ets-1"/>
    <property type="match status" value="1"/>
</dbReference>
<organism evidence="1 2">
    <name type="scientific">Characodon lateralis</name>
    <dbReference type="NCBI Taxonomy" id="208331"/>
    <lineage>
        <taxon>Eukaryota</taxon>
        <taxon>Metazoa</taxon>
        <taxon>Chordata</taxon>
        <taxon>Craniata</taxon>
        <taxon>Vertebrata</taxon>
        <taxon>Euteleostomi</taxon>
        <taxon>Actinopterygii</taxon>
        <taxon>Neopterygii</taxon>
        <taxon>Teleostei</taxon>
        <taxon>Neoteleostei</taxon>
        <taxon>Acanthomorphata</taxon>
        <taxon>Ovalentaria</taxon>
        <taxon>Atherinomorphae</taxon>
        <taxon>Cyprinodontiformes</taxon>
        <taxon>Goodeidae</taxon>
        <taxon>Characodon</taxon>
    </lineage>
</organism>
<keyword evidence="2" id="KW-1185">Reference proteome</keyword>
<dbReference type="SUPFAM" id="SSF47769">
    <property type="entry name" value="SAM/Pointed domain"/>
    <property type="match status" value="1"/>
</dbReference>
<comment type="caution">
    <text evidence="1">The sequence shown here is derived from an EMBL/GenBank/DDBJ whole genome shotgun (WGS) entry which is preliminary data.</text>
</comment>
<gene>
    <name evidence="1" type="ORF">CHARACLAT_032771</name>
</gene>
<proteinExistence type="predicted"/>